<keyword evidence="3" id="KW-1185">Reference proteome</keyword>
<evidence type="ECO:0000313" key="2">
    <source>
        <dbReference type="EMBL" id="AGK61588.1"/>
    </source>
</evidence>
<gene>
    <name evidence="2" type="ORF">Asulf_01612</name>
</gene>
<protein>
    <recommendedName>
        <fullName evidence="1">ArnR1-like winged helix-turn-helix domain-containing protein</fullName>
    </recommendedName>
</protein>
<reference evidence="2 3" key="1">
    <citation type="journal article" date="2013" name="Genome Announc.">
        <title>Complete Genome Sequence of the Thermophilic and Facultatively Chemolithoautotrophic Sulfate Reducer Archaeoglobus sulfaticallidus Strain PM70-1T.</title>
        <authorList>
            <person name="Stokke R."/>
            <person name="Hocking W.P."/>
            <person name="Steinsbu B.O."/>
            <person name="Steen I.H."/>
        </authorList>
    </citation>
    <scope>NUCLEOTIDE SEQUENCE [LARGE SCALE GENOMIC DNA]</scope>
    <source>
        <strain evidence="2">PM70-1</strain>
    </source>
</reference>
<dbReference type="HOGENOM" id="CLU_2270894_0_0_2"/>
<dbReference type="Proteomes" id="UP000013307">
    <property type="component" value="Chromosome"/>
</dbReference>
<dbReference type="GeneID" id="15393247"/>
<accession>N0BEZ9</accession>
<dbReference type="AlphaFoldDB" id="N0BEZ9"/>
<dbReference type="Gene3D" id="1.10.10.10">
    <property type="entry name" value="Winged helix-like DNA-binding domain superfamily/Winged helix DNA-binding domain"/>
    <property type="match status" value="1"/>
</dbReference>
<dbReference type="RefSeq" id="WP_015591186.1">
    <property type="nucleotide sequence ID" value="NC_021169.1"/>
</dbReference>
<name>N0BEZ9_9EURY</name>
<dbReference type="EMBL" id="CP005290">
    <property type="protein sequence ID" value="AGK61588.1"/>
    <property type="molecule type" value="Genomic_DNA"/>
</dbReference>
<feature type="domain" description="ArnR1-like winged helix-turn-helix" evidence="1">
    <location>
        <begin position="19"/>
        <end position="89"/>
    </location>
</feature>
<dbReference type="InterPro" id="IPR036390">
    <property type="entry name" value="WH_DNA-bd_sf"/>
</dbReference>
<dbReference type="eggNOG" id="arCOG01057">
    <property type="taxonomic scope" value="Archaea"/>
</dbReference>
<dbReference type="KEGG" id="ast:Asulf_01612"/>
<evidence type="ECO:0000313" key="3">
    <source>
        <dbReference type="Proteomes" id="UP000013307"/>
    </source>
</evidence>
<dbReference type="SUPFAM" id="SSF46785">
    <property type="entry name" value="Winged helix' DNA-binding domain"/>
    <property type="match status" value="1"/>
</dbReference>
<dbReference type="InterPro" id="IPR038723">
    <property type="entry name" value="ArnR1-like_HTH"/>
</dbReference>
<dbReference type="InterPro" id="IPR036388">
    <property type="entry name" value="WH-like_DNA-bd_sf"/>
</dbReference>
<organism evidence="2 3">
    <name type="scientific">Archaeoglobus sulfaticallidus PM70-1</name>
    <dbReference type="NCBI Taxonomy" id="387631"/>
    <lineage>
        <taxon>Archaea</taxon>
        <taxon>Methanobacteriati</taxon>
        <taxon>Methanobacteriota</taxon>
        <taxon>Archaeoglobi</taxon>
        <taxon>Archaeoglobales</taxon>
        <taxon>Archaeoglobaceae</taxon>
        <taxon>Archaeoglobus</taxon>
    </lineage>
</organism>
<sequence>MPRKKEGLFDYLDEANVWILKNLKNKKLIYTELMKNSLVSSGAFSTRINQLINLRLVKVEYDQEKRRPFYSLTDTGKRILELLEEIERVHRKVGLGEYRELKEMEKDLKDIM</sequence>
<proteinExistence type="predicted"/>
<dbReference type="STRING" id="387631.Asulf_01612"/>
<evidence type="ECO:0000259" key="1">
    <source>
        <dbReference type="Pfam" id="PF14947"/>
    </source>
</evidence>
<dbReference type="Pfam" id="PF14947">
    <property type="entry name" value="HTH_45"/>
    <property type="match status" value="1"/>
</dbReference>